<dbReference type="EMBL" id="BOMY01000042">
    <property type="protein sequence ID" value="GIF24033.1"/>
    <property type="molecule type" value="Genomic_DNA"/>
</dbReference>
<evidence type="ECO:0000313" key="2">
    <source>
        <dbReference type="EMBL" id="GIF24033.1"/>
    </source>
</evidence>
<accession>A0A919TUT5</accession>
<feature type="transmembrane region" description="Helical" evidence="1">
    <location>
        <begin position="58"/>
        <end position="77"/>
    </location>
</feature>
<organism evidence="2 3">
    <name type="scientific">Paractinoplanes tereljensis</name>
    <dbReference type="NCBI Taxonomy" id="571912"/>
    <lineage>
        <taxon>Bacteria</taxon>
        <taxon>Bacillati</taxon>
        <taxon>Actinomycetota</taxon>
        <taxon>Actinomycetes</taxon>
        <taxon>Micromonosporales</taxon>
        <taxon>Micromonosporaceae</taxon>
        <taxon>Paractinoplanes</taxon>
    </lineage>
</organism>
<comment type="caution">
    <text evidence="2">The sequence shown here is derived from an EMBL/GenBank/DDBJ whole genome shotgun (WGS) entry which is preliminary data.</text>
</comment>
<keyword evidence="3" id="KW-1185">Reference proteome</keyword>
<name>A0A919TUT5_9ACTN</name>
<dbReference type="Proteomes" id="UP000623608">
    <property type="component" value="Unassembled WGS sequence"/>
</dbReference>
<protein>
    <submittedName>
        <fullName evidence="2">Uncharacterized protein</fullName>
    </submittedName>
</protein>
<sequence length="117" mass="13409">MRCERQPPNLRQAYRLAAAGPWPAAAGSRPRARGRAILWIWCAVDPTPPPRPSPRRGAILWIWFVVLAATAQPWLGVPPWRYRPRFWVWDGAGRSGRGEGEFRLAGLWRRDFGLRVL</sequence>
<proteinExistence type="predicted"/>
<gene>
    <name evidence="2" type="ORF">Ate02nite_67630</name>
</gene>
<keyword evidence="1" id="KW-0812">Transmembrane</keyword>
<dbReference type="AlphaFoldDB" id="A0A919TUT5"/>
<keyword evidence="1" id="KW-0472">Membrane</keyword>
<reference evidence="2" key="1">
    <citation type="submission" date="2021-01" db="EMBL/GenBank/DDBJ databases">
        <title>Whole genome shotgun sequence of Actinoplanes tereljensis NBRC 105297.</title>
        <authorList>
            <person name="Komaki H."/>
            <person name="Tamura T."/>
        </authorList>
    </citation>
    <scope>NUCLEOTIDE SEQUENCE</scope>
    <source>
        <strain evidence="2">NBRC 105297</strain>
    </source>
</reference>
<keyword evidence="1" id="KW-1133">Transmembrane helix</keyword>
<evidence type="ECO:0000313" key="3">
    <source>
        <dbReference type="Proteomes" id="UP000623608"/>
    </source>
</evidence>
<evidence type="ECO:0000256" key="1">
    <source>
        <dbReference type="SAM" id="Phobius"/>
    </source>
</evidence>